<dbReference type="EMBL" id="UGSG01000001">
    <property type="protein sequence ID" value="SUA78232.1"/>
    <property type="molecule type" value="Genomic_DNA"/>
</dbReference>
<protein>
    <submittedName>
        <fullName evidence="1">Mu-like prophage protein gpG</fullName>
    </submittedName>
</protein>
<evidence type="ECO:0000313" key="1">
    <source>
        <dbReference type="EMBL" id="SUA78232.1"/>
    </source>
</evidence>
<reference evidence="1 2" key="1">
    <citation type="submission" date="2018-06" db="EMBL/GenBank/DDBJ databases">
        <authorList>
            <consortium name="Pathogen Informatics"/>
            <person name="Doyle S."/>
        </authorList>
    </citation>
    <scope>NUCLEOTIDE SEQUENCE [LARGE SCALE GENOMIC DNA]</scope>
    <source>
        <strain evidence="1 2">NCTC13160</strain>
    </source>
</reference>
<proteinExistence type="predicted"/>
<dbReference type="Proteomes" id="UP000254573">
    <property type="component" value="Unassembled WGS sequence"/>
</dbReference>
<dbReference type="InterPro" id="IPR006522">
    <property type="entry name" value="Phage_virion_morphogenesis"/>
</dbReference>
<accession>A0A378YM38</accession>
<dbReference type="NCBIfam" id="TIGR01635">
    <property type="entry name" value="tail_comp_S"/>
    <property type="match status" value="1"/>
</dbReference>
<sequence>MTVATDLHELDAWAVGLLNSLSPAGRRVLAGNIARELRRQSQARIAAQVNPDGSAYEPRKPQVLRRKQGSIRRKMFTKLRTSRYLKAQGNADGAVVTFVGQVQRMALVHHYGLRDRVQKDGPVVKYASRELLGISETDQSALADLVIAHVAR</sequence>
<gene>
    <name evidence="1" type="ORF">NCTC13160_02419</name>
</gene>
<dbReference type="Pfam" id="PF05069">
    <property type="entry name" value="Phage_tail_S"/>
    <property type="match status" value="1"/>
</dbReference>
<dbReference type="AlphaFoldDB" id="A0A378YM38"/>
<evidence type="ECO:0000313" key="2">
    <source>
        <dbReference type="Proteomes" id="UP000254573"/>
    </source>
</evidence>
<name>A0A378YM38_9BURK</name>
<organism evidence="1 2">
    <name type="scientific">Pandoraea pnomenusa</name>
    <dbReference type="NCBI Taxonomy" id="93220"/>
    <lineage>
        <taxon>Bacteria</taxon>
        <taxon>Pseudomonadati</taxon>
        <taxon>Pseudomonadota</taxon>
        <taxon>Betaproteobacteria</taxon>
        <taxon>Burkholderiales</taxon>
        <taxon>Burkholderiaceae</taxon>
        <taxon>Pandoraea</taxon>
    </lineage>
</organism>